<comment type="caution">
    <text evidence="3">The sequence shown here is derived from an EMBL/GenBank/DDBJ whole genome shotgun (WGS) entry which is preliminary data.</text>
</comment>
<feature type="domain" description="UvrD-like helicase C-terminal" evidence="2">
    <location>
        <begin position="447"/>
        <end position="495"/>
    </location>
</feature>
<dbReference type="InterPro" id="IPR027785">
    <property type="entry name" value="UvrD-like_helicase_C"/>
</dbReference>
<dbReference type="OrthoDB" id="7211215at2"/>
<dbReference type="PANTHER" id="PTHR11070:SF2">
    <property type="entry name" value="ATP-DEPENDENT DNA HELICASE SRS2"/>
    <property type="match status" value="1"/>
</dbReference>
<evidence type="ECO:0000256" key="1">
    <source>
        <dbReference type="ARBA" id="ARBA00034923"/>
    </source>
</evidence>
<gene>
    <name evidence="3" type="ORF">RSO01_11190</name>
</gene>
<dbReference type="GO" id="GO:0005524">
    <property type="term" value="F:ATP binding"/>
    <property type="evidence" value="ECO:0007669"/>
    <property type="project" value="InterPro"/>
</dbReference>
<name>A0A512N4R9_9HYPH</name>
<accession>A0A512N4R9</accession>
<dbReference type="Pfam" id="PF13245">
    <property type="entry name" value="AAA_19"/>
    <property type="match status" value="1"/>
</dbReference>
<dbReference type="GO" id="GO:0003677">
    <property type="term" value="F:DNA binding"/>
    <property type="evidence" value="ECO:0007669"/>
    <property type="project" value="InterPro"/>
</dbReference>
<dbReference type="SUPFAM" id="SSF52540">
    <property type="entry name" value="P-loop containing nucleoside triphosphate hydrolases"/>
    <property type="match status" value="1"/>
</dbReference>
<evidence type="ECO:0000259" key="2">
    <source>
        <dbReference type="Pfam" id="PF13538"/>
    </source>
</evidence>
<dbReference type="InterPro" id="IPR027417">
    <property type="entry name" value="P-loop_NTPase"/>
</dbReference>
<dbReference type="Gene3D" id="3.40.50.300">
    <property type="entry name" value="P-loop containing nucleotide triphosphate hydrolases"/>
    <property type="match status" value="2"/>
</dbReference>
<dbReference type="AlphaFoldDB" id="A0A512N4R9"/>
<dbReference type="Proteomes" id="UP000321058">
    <property type="component" value="Unassembled WGS sequence"/>
</dbReference>
<dbReference type="EMBL" id="BKAJ01000020">
    <property type="protein sequence ID" value="GEP53953.1"/>
    <property type="molecule type" value="Genomic_DNA"/>
</dbReference>
<reference evidence="3 4" key="1">
    <citation type="submission" date="2019-07" db="EMBL/GenBank/DDBJ databases">
        <title>Whole genome shotgun sequence of Reyranella soli NBRC 108950.</title>
        <authorList>
            <person name="Hosoyama A."/>
            <person name="Uohara A."/>
            <person name="Ohji S."/>
            <person name="Ichikawa N."/>
        </authorList>
    </citation>
    <scope>NUCLEOTIDE SEQUENCE [LARGE SCALE GENOMIC DNA]</scope>
    <source>
        <strain evidence="3 4">NBRC 108950</strain>
    </source>
</reference>
<dbReference type="GO" id="GO:0000725">
    <property type="term" value="P:recombinational repair"/>
    <property type="evidence" value="ECO:0007669"/>
    <property type="project" value="TreeGrafter"/>
</dbReference>
<dbReference type="PANTHER" id="PTHR11070">
    <property type="entry name" value="UVRD / RECB / PCRA DNA HELICASE FAMILY MEMBER"/>
    <property type="match status" value="1"/>
</dbReference>
<dbReference type="InterPro" id="IPR000212">
    <property type="entry name" value="DNA_helicase_UvrD/REP"/>
</dbReference>
<dbReference type="RefSeq" id="WP_147147054.1">
    <property type="nucleotide sequence ID" value="NZ_BKAJ01000020.1"/>
</dbReference>
<evidence type="ECO:0000313" key="4">
    <source>
        <dbReference type="Proteomes" id="UP000321058"/>
    </source>
</evidence>
<organism evidence="3 4">
    <name type="scientific">Reyranella soli</name>
    <dbReference type="NCBI Taxonomy" id="1230389"/>
    <lineage>
        <taxon>Bacteria</taxon>
        <taxon>Pseudomonadati</taxon>
        <taxon>Pseudomonadota</taxon>
        <taxon>Alphaproteobacteria</taxon>
        <taxon>Hyphomicrobiales</taxon>
        <taxon>Reyranellaceae</taxon>
        <taxon>Reyranella</taxon>
    </lineage>
</organism>
<proteinExistence type="predicted"/>
<sequence length="508" mass="55236">MSDDDVAHLLRSDETLVIIEAPAGCGKTFQGASYAKDVAATLERGRLLVLAHTHAACGEFRKRTQGASNRVEVKTVASLATEIVSVYHKALDVPPHAETWAWKDNGEGFNEIAQKCADLLTRHPMIGRALVCRYPVVICDEHQDCTPHQHAILMALHRGGAKLRIFGDPLQRIFSGTSPKVARVDAERWESLKAEGKHATLEVPHRWKQGGSLELGEWILQARAALLNNQPVVVPAKRPAGLQVIVADNRGQARKQFALDAAHRKTVDAVMLRDEMLVLTSSNILVDALSAYTNRRIGIWEGHTREMLGILVEALQAANGNAEAVASALVAFVSGVGTGFSMSSHGNRLLQEIKEGCCKTTKGKPACIQEMAKLILAEPSHVGAARALKLLGGYIANKIAGFDAIKIDYRSEFGDALRLESFATPEDGLSELARRRAHFWRALPPRVVSTIHKAKGLECPHAMLIPCDKSFADTAYGRCRLYVALSRASNSLTLVVPSFGGSPLLKLE</sequence>
<dbReference type="Pfam" id="PF13538">
    <property type="entry name" value="UvrD_C_2"/>
    <property type="match status" value="1"/>
</dbReference>
<evidence type="ECO:0000313" key="3">
    <source>
        <dbReference type="EMBL" id="GEP53953.1"/>
    </source>
</evidence>
<dbReference type="GO" id="GO:0043138">
    <property type="term" value="F:3'-5' DNA helicase activity"/>
    <property type="evidence" value="ECO:0007669"/>
    <property type="project" value="TreeGrafter"/>
</dbReference>
<protein>
    <recommendedName>
        <fullName evidence="1">DNA 3'-5' helicase II</fullName>
    </recommendedName>
</protein>
<keyword evidence="4" id="KW-1185">Reference proteome</keyword>